<evidence type="ECO:0000256" key="5">
    <source>
        <dbReference type="ARBA" id="ARBA00023163"/>
    </source>
</evidence>
<evidence type="ECO:0000259" key="10">
    <source>
        <dbReference type="PROSITE" id="PS50863"/>
    </source>
</evidence>
<keyword evidence="5 8" id="KW-0804">Transcription</keyword>
<evidence type="ECO:0000313" key="11">
    <source>
        <dbReference type="EMBL" id="KAK4274068.1"/>
    </source>
</evidence>
<evidence type="ECO:0000256" key="6">
    <source>
        <dbReference type="ARBA" id="ARBA00023242"/>
    </source>
</evidence>
<dbReference type="InterPro" id="IPR015300">
    <property type="entry name" value="DNA-bd_pseudobarrel_sf"/>
</dbReference>
<dbReference type="FunFam" id="2.40.330.10:FF:000001">
    <property type="entry name" value="Auxin response factor"/>
    <property type="match status" value="1"/>
</dbReference>
<comment type="subcellular location">
    <subcellularLocation>
        <location evidence="1 8">Nucleus</location>
    </subcellularLocation>
</comment>
<dbReference type="InterPro" id="IPR044835">
    <property type="entry name" value="ARF_plant"/>
</dbReference>
<keyword evidence="4 8" id="KW-0238">DNA-binding</keyword>
<dbReference type="SMART" id="SM01019">
    <property type="entry name" value="B3"/>
    <property type="match status" value="1"/>
</dbReference>
<gene>
    <name evidence="11" type="ORF">QN277_017355</name>
</gene>
<evidence type="ECO:0000256" key="2">
    <source>
        <dbReference type="ARBA" id="ARBA00007853"/>
    </source>
</evidence>
<comment type="function">
    <text evidence="8">Auxin response factors (ARFs) are transcriptional factors that bind specifically to the DNA sequence 5'-TGTCTC-3' found in the auxin-responsive promoter elements (AuxREs).</text>
</comment>
<dbReference type="GO" id="GO:0006355">
    <property type="term" value="P:regulation of DNA-templated transcription"/>
    <property type="evidence" value="ECO:0007669"/>
    <property type="project" value="InterPro"/>
</dbReference>
<dbReference type="Gene3D" id="2.30.30.1040">
    <property type="match status" value="1"/>
</dbReference>
<dbReference type="PROSITE" id="PS51257">
    <property type="entry name" value="PROKAR_LIPOPROTEIN"/>
    <property type="match status" value="1"/>
</dbReference>
<comment type="subunit">
    <text evidence="8">Homodimers and heterodimers.</text>
</comment>
<keyword evidence="12" id="KW-1185">Reference proteome</keyword>
<comment type="similarity">
    <text evidence="2 8">Belongs to the ARF family.</text>
</comment>
<dbReference type="Proteomes" id="UP001293593">
    <property type="component" value="Unassembled WGS sequence"/>
</dbReference>
<protein>
    <recommendedName>
        <fullName evidence="8">Auxin response factor</fullName>
    </recommendedName>
</protein>
<dbReference type="PANTHER" id="PTHR31384">
    <property type="entry name" value="AUXIN RESPONSE FACTOR 4-RELATED"/>
    <property type="match status" value="1"/>
</dbReference>
<dbReference type="Gene3D" id="2.40.330.10">
    <property type="entry name" value="DNA-binding pseudobarrel domain"/>
    <property type="match status" value="1"/>
</dbReference>
<evidence type="ECO:0000256" key="7">
    <source>
        <dbReference type="ARBA" id="ARBA00023294"/>
    </source>
</evidence>
<evidence type="ECO:0000256" key="4">
    <source>
        <dbReference type="ARBA" id="ARBA00023125"/>
    </source>
</evidence>
<feature type="region of interest" description="Disordered" evidence="9">
    <location>
        <begin position="486"/>
        <end position="509"/>
    </location>
</feature>
<feature type="compositionally biased region" description="Polar residues" evidence="9">
    <location>
        <begin position="486"/>
        <end position="495"/>
    </location>
</feature>
<feature type="domain" description="TF-B3" evidence="10">
    <location>
        <begin position="119"/>
        <end position="222"/>
    </location>
</feature>
<comment type="caution">
    <text evidence="11">The sequence shown here is derived from an EMBL/GenBank/DDBJ whole genome shotgun (WGS) entry which is preliminary data.</text>
</comment>
<proteinExistence type="inferred from homology"/>
<organism evidence="11 12">
    <name type="scientific">Acacia crassicarpa</name>
    <name type="common">northern wattle</name>
    <dbReference type="NCBI Taxonomy" id="499986"/>
    <lineage>
        <taxon>Eukaryota</taxon>
        <taxon>Viridiplantae</taxon>
        <taxon>Streptophyta</taxon>
        <taxon>Embryophyta</taxon>
        <taxon>Tracheophyta</taxon>
        <taxon>Spermatophyta</taxon>
        <taxon>Magnoliopsida</taxon>
        <taxon>eudicotyledons</taxon>
        <taxon>Gunneridae</taxon>
        <taxon>Pentapetalae</taxon>
        <taxon>rosids</taxon>
        <taxon>fabids</taxon>
        <taxon>Fabales</taxon>
        <taxon>Fabaceae</taxon>
        <taxon>Caesalpinioideae</taxon>
        <taxon>mimosoid clade</taxon>
        <taxon>Acacieae</taxon>
        <taxon>Acacia</taxon>
    </lineage>
</organism>
<evidence type="ECO:0000313" key="12">
    <source>
        <dbReference type="Proteomes" id="UP001293593"/>
    </source>
</evidence>
<dbReference type="Pfam" id="PF06507">
    <property type="entry name" value="ARF_AD"/>
    <property type="match status" value="1"/>
</dbReference>
<reference evidence="11" key="1">
    <citation type="submission" date="2023-10" db="EMBL/GenBank/DDBJ databases">
        <title>Chromosome-level genome of the transformable northern wattle, Acacia crassicarpa.</title>
        <authorList>
            <person name="Massaro I."/>
            <person name="Sinha N.R."/>
            <person name="Poethig S."/>
            <person name="Leichty A.R."/>
        </authorList>
    </citation>
    <scope>NUCLEOTIDE SEQUENCE</scope>
    <source>
        <strain evidence="11">Acra3RX</strain>
        <tissue evidence="11">Leaf</tissue>
    </source>
</reference>
<feature type="region of interest" description="Disordered" evidence="9">
    <location>
        <begin position="241"/>
        <end position="270"/>
    </location>
</feature>
<dbReference type="Pfam" id="PF02362">
    <property type="entry name" value="B3"/>
    <property type="match status" value="1"/>
</dbReference>
<feature type="region of interest" description="Disordered" evidence="9">
    <location>
        <begin position="529"/>
        <end position="604"/>
    </location>
</feature>
<evidence type="ECO:0000256" key="1">
    <source>
        <dbReference type="ARBA" id="ARBA00004123"/>
    </source>
</evidence>
<evidence type="ECO:0000256" key="8">
    <source>
        <dbReference type="RuleBase" id="RU004561"/>
    </source>
</evidence>
<dbReference type="PROSITE" id="PS50863">
    <property type="entry name" value="B3"/>
    <property type="match status" value="1"/>
</dbReference>
<dbReference type="PANTHER" id="PTHR31384:SF94">
    <property type="entry name" value="AUXIN RESPONSE FACTOR 17"/>
    <property type="match status" value="1"/>
</dbReference>
<dbReference type="InterPro" id="IPR003340">
    <property type="entry name" value="B3_DNA-bd"/>
</dbReference>
<evidence type="ECO:0000256" key="9">
    <source>
        <dbReference type="SAM" id="MobiDB-lite"/>
    </source>
</evidence>
<dbReference type="EMBL" id="JAWXYG010000004">
    <property type="protein sequence ID" value="KAK4274068.1"/>
    <property type="molecule type" value="Genomic_DNA"/>
</dbReference>
<dbReference type="InterPro" id="IPR010525">
    <property type="entry name" value="ARF_dom"/>
</dbReference>
<keyword evidence="7 8" id="KW-0927">Auxin signaling pathway</keyword>
<dbReference type="GO" id="GO:0005634">
    <property type="term" value="C:nucleus"/>
    <property type="evidence" value="ECO:0007669"/>
    <property type="project" value="UniProtKB-SubCell"/>
</dbReference>
<dbReference type="AlphaFoldDB" id="A0AAE1JR05"/>
<dbReference type="GO" id="GO:0009734">
    <property type="term" value="P:auxin-activated signaling pathway"/>
    <property type="evidence" value="ECO:0007669"/>
    <property type="project" value="UniProtKB-KW"/>
</dbReference>
<dbReference type="CDD" id="cd10017">
    <property type="entry name" value="B3_DNA"/>
    <property type="match status" value="1"/>
</dbReference>
<sequence>MRPSKSRQVHPAPVQGSHLAPNIWQACAGGSFRIPPVHSRVYYFPQGHIEHASSAPLYLNPLIFYKPVILCRVSAIEFLADPDSEEVFAKLSLLPLSDHSSDHFPDSLEAPDDDKIMSFAKVLTPSDANNGGGFSVPRYCAETIFPPLDFSKFDRPNQVLHVTDVHGNVWDFRHIYRGTPRRHLLTTGWSKYVNSKKLVAGDSVVLMKDSSEKMFIGVRRAMRSAKLTAVDCSILSSQLGGVGNKPEGERQQEGHVGSGGKEGGFSRNGKGKLSAKEVADAAELAAQEMPFEVVYYPRVGWTDFVVKAEDVEKAWNVPWTAGMRVKKAVETEDSSRITWFQGTVSSASFPDNGLWRSSPWRMLQVMWDEPEVLQNAKRVSPWEVELVSSALPPDTAFSPAKRFRAAHYCGVATDREGDPFFSNAGLPNSPMGHSNPSLLNYNTVPAGMQGARQDLSSVLSLSNSGIGNSHLYIGNTFGNMVPMMRTSMSTEPNIDSSQSNSLSPESQSNWQGATGLVLFGTIIRSGQPVESGSHALGGTADEGSNESGSHAPGGTADEGSNESGSHALGGTADEGSNESGSHALGGTADEGSNGRNETEEGVGQ</sequence>
<dbReference type="SUPFAM" id="SSF101936">
    <property type="entry name" value="DNA-binding pseudobarrel domain"/>
    <property type="match status" value="1"/>
</dbReference>
<feature type="compositionally biased region" description="Low complexity" evidence="9">
    <location>
        <begin position="496"/>
        <end position="509"/>
    </location>
</feature>
<keyword evidence="6 8" id="KW-0539">Nucleus</keyword>
<dbReference type="GO" id="GO:0003677">
    <property type="term" value="F:DNA binding"/>
    <property type="evidence" value="ECO:0007669"/>
    <property type="project" value="UniProtKB-KW"/>
</dbReference>
<evidence type="ECO:0000256" key="3">
    <source>
        <dbReference type="ARBA" id="ARBA00023015"/>
    </source>
</evidence>
<keyword evidence="3 8" id="KW-0805">Transcription regulation</keyword>
<accession>A0AAE1JR05</accession>
<name>A0AAE1JR05_9FABA</name>